<gene>
    <name evidence="1" type="ORF">Pint_07387</name>
</gene>
<evidence type="ECO:0000313" key="1">
    <source>
        <dbReference type="EMBL" id="KAJ0025830.1"/>
    </source>
</evidence>
<comment type="caution">
    <text evidence="1">The sequence shown here is derived from an EMBL/GenBank/DDBJ whole genome shotgun (WGS) entry which is preliminary data.</text>
</comment>
<name>A0ACC0XZF2_9ROSI</name>
<accession>A0ACC0XZF2</accession>
<reference evidence="2" key="1">
    <citation type="journal article" date="2023" name="G3 (Bethesda)">
        <title>Genome assembly and association tests identify interacting loci associated with vigor, precocity, and sex in interspecific pistachio rootstocks.</title>
        <authorList>
            <person name="Palmer W."/>
            <person name="Jacygrad E."/>
            <person name="Sagayaradj S."/>
            <person name="Cavanaugh K."/>
            <person name="Han R."/>
            <person name="Bertier L."/>
            <person name="Beede B."/>
            <person name="Kafkas S."/>
            <person name="Golino D."/>
            <person name="Preece J."/>
            <person name="Michelmore R."/>
        </authorList>
    </citation>
    <scope>NUCLEOTIDE SEQUENCE [LARGE SCALE GENOMIC DNA]</scope>
</reference>
<sequence length="309" mass="35256">MIKSLPELPVRVLHLDARNCKKLQSLPELPSHLEELNADQLEMVYEHCCQFAYARIEFIFTNCLQLNQKACNNVLVDSQQRIQHMATTSLRLCHEKVFEKTPSTSLCLPGSKIPDWFSYQSSGSSITIVPPQHLCDRKFIGFALCAIIAFEGSYCGRGLYVGCSYQFQSNDNHWDHSIFGLNLSVTGRWPITFIDSDHIVLGYSPVRVLKGDYTTASFKFRPSIYGYKGPVKGCKVKCCGVSLLYTQPNVIQLNLSVEKWAPRMTLVDHIKTRKRHDDHNPEQINTNGSRSGGTYYEEWEPNHKRVCKM</sequence>
<proteinExistence type="predicted"/>
<keyword evidence="2" id="KW-1185">Reference proteome</keyword>
<dbReference type="EMBL" id="CM047745">
    <property type="protein sequence ID" value="KAJ0025830.1"/>
    <property type="molecule type" value="Genomic_DNA"/>
</dbReference>
<dbReference type="Proteomes" id="UP001163603">
    <property type="component" value="Chromosome 10"/>
</dbReference>
<evidence type="ECO:0000313" key="2">
    <source>
        <dbReference type="Proteomes" id="UP001163603"/>
    </source>
</evidence>
<protein>
    <submittedName>
        <fullName evidence="1">Uncharacterized protein</fullName>
    </submittedName>
</protein>
<organism evidence="1 2">
    <name type="scientific">Pistacia integerrima</name>
    <dbReference type="NCBI Taxonomy" id="434235"/>
    <lineage>
        <taxon>Eukaryota</taxon>
        <taxon>Viridiplantae</taxon>
        <taxon>Streptophyta</taxon>
        <taxon>Embryophyta</taxon>
        <taxon>Tracheophyta</taxon>
        <taxon>Spermatophyta</taxon>
        <taxon>Magnoliopsida</taxon>
        <taxon>eudicotyledons</taxon>
        <taxon>Gunneridae</taxon>
        <taxon>Pentapetalae</taxon>
        <taxon>rosids</taxon>
        <taxon>malvids</taxon>
        <taxon>Sapindales</taxon>
        <taxon>Anacardiaceae</taxon>
        <taxon>Pistacia</taxon>
    </lineage>
</organism>